<dbReference type="InterPro" id="IPR046796">
    <property type="entry name" value="Transposase_32_dom"/>
</dbReference>
<feature type="region of interest" description="Disordered" evidence="1">
    <location>
        <begin position="237"/>
        <end position="272"/>
    </location>
</feature>
<dbReference type="Pfam" id="PF20167">
    <property type="entry name" value="Transposase_32"/>
    <property type="match status" value="1"/>
</dbReference>
<dbReference type="EMBL" id="JBBWWR010000002">
    <property type="protein sequence ID" value="KAK8969979.1"/>
    <property type="molecule type" value="Genomic_DNA"/>
</dbReference>
<reference evidence="3 4" key="1">
    <citation type="journal article" date="2022" name="Nat. Plants">
        <title>Genomes of leafy and leafless Platanthera orchids illuminate the evolution of mycoheterotrophy.</title>
        <authorList>
            <person name="Li M.H."/>
            <person name="Liu K.W."/>
            <person name="Li Z."/>
            <person name="Lu H.C."/>
            <person name="Ye Q.L."/>
            <person name="Zhang D."/>
            <person name="Wang J.Y."/>
            <person name="Li Y.F."/>
            <person name="Zhong Z.M."/>
            <person name="Liu X."/>
            <person name="Yu X."/>
            <person name="Liu D.K."/>
            <person name="Tu X.D."/>
            <person name="Liu B."/>
            <person name="Hao Y."/>
            <person name="Liao X.Y."/>
            <person name="Jiang Y.T."/>
            <person name="Sun W.H."/>
            <person name="Chen J."/>
            <person name="Chen Y.Q."/>
            <person name="Ai Y."/>
            <person name="Zhai J.W."/>
            <person name="Wu S.S."/>
            <person name="Zhou Z."/>
            <person name="Hsiao Y.Y."/>
            <person name="Wu W.L."/>
            <person name="Chen Y.Y."/>
            <person name="Lin Y.F."/>
            <person name="Hsu J.L."/>
            <person name="Li C.Y."/>
            <person name="Wang Z.W."/>
            <person name="Zhao X."/>
            <person name="Zhong W.Y."/>
            <person name="Ma X.K."/>
            <person name="Ma L."/>
            <person name="Huang J."/>
            <person name="Chen G.Z."/>
            <person name="Huang M.Z."/>
            <person name="Huang L."/>
            <person name="Peng D.H."/>
            <person name="Luo Y.B."/>
            <person name="Zou S.Q."/>
            <person name="Chen S.P."/>
            <person name="Lan S."/>
            <person name="Tsai W.C."/>
            <person name="Van de Peer Y."/>
            <person name="Liu Z.J."/>
        </authorList>
    </citation>
    <scope>NUCLEOTIDE SEQUENCE [LARGE SCALE GENOMIC DNA]</scope>
    <source>
        <strain evidence="3">Lor288</strain>
    </source>
</reference>
<gene>
    <name evidence="3" type="ORF">KSP40_PGU002851</name>
</gene>
<feature type="domain" description="Putative plant transposon protein" evidence="2">
    <location>
        <begin position="35"/>
        <end position="210"/>
    </location>
</feature>
<feature type="compositionally biased region" description="Pro residues" evidence="1">
    <location>
        <begin position="262"/>
        <end position="272"/>
    </location>
</feature>
<name>A0ABR2N2K1_9ASPA</name>
<protein>
    <recommendedName>
        <fullName evidence="2">Putative plant transposon protein domain-containing protein</fullName>
    </recommendedName>
</protein>
<proteinExistence type="predicted"/>
<accession>A0ABR2N2K1</accession>
<evidence type="ECO:0000256" key="1">
    <source>
        <dbReference type="SAM" id="MobiDB-lite"/>
    </source>
</evidence>
<organism evidence="3 4">
    <name type="scientific">Platanthera guangdongensis</name>
    <dbReference type="NCBI Taxonomy" id="2320717"/>
    <lineage>
        <taxon>Eukaryota</taxon>
        <taxon>Viridiplantae</taxon>
        <taxon>Streptophyta</taxon>
        <taxon>Embryophyta</taxon>
        <taxon>Tracheophyta</taxon>
        <taxon>Spermatophyta</taxon>
        <taxon>Magnoliopsida</taxon>
        <taxon>Liliopsida</taxon>
        <taxon>Asparagales</taxon>
        <taxon>Orchidaceae</taxon>
        <taxon>Orchidoideae</taxon>
        <taxon>Orchideae</taxon>
        <taxon>Orchidinae</taxon>
        <taxon>Platanthera</taxon>
    </lineage>
</organism>
<feature type="compositionally biased region" description="Acidic residues" evidence="1">
    <location>
        <begin position="354"/>
        <end position="392"/>
    </location>
</feature>
<sequence>MARYKLLKVKPVIYERGFQLEVRGWSQAYVRQIDKFGWTSFFHPRTDAVLPWVYEFYANAKFHTDGKIHIRGKEVDFSAEGINSYFNLANLDCDVFESFRTSNPFDIATTLSLTKNITWVNESSHVLHLALFTREAKVWLLFVNSSVMSTKHSKHVSFDRACIIHSIIKGISINVGHIISSQIQKKVKTEGGTQLWFPTLITSLCRYAGVSLADTDTTTIVGRPITFSVISSYIRVSSEEPPPPKSATKQRPTVSSSKTTQPPNPPPLSPNPPDWTIIFKYLQGTAKYQRQQHRDLVSHLNILHHNQVALLRHLNVPEEKIAVHDVNPAWYDNKPSTSKGKEAASSPDPHDEAEAVEEDAVFTSNEDDEMKEFFDDDDSDEVDDADDDEEDG</sequence>
<feature type="region of interest" description="Disordered" evidence="1">
    <location>
        <begin position="329"/>
        <end position="392"/>
    </location>
</feature>
<dbReference type="Proteomes" id="UP001412067">
    <property type="component" value="Unassembled WGS sequence"/>
</dbReference>
<comment type="caution">
    <text evidence="3">The sequence shown here is derived from an EMBL/GenBank/DDBJ whole genome shotgun (WGS) entry which is preliminary data.</text>
</comment>
<evidence type="ECO:0000313" key="3">
    <source>
        <dbReference type="EMBL" id="KAK8969979.1"/>
    </source>
</evidence>
<keyword evidence="4" id="KW-1185">Reference proteome</keyword>
<evidence type="ECO:0000259" key="2">
    <source>
        <dbReference type="Pfam" id="PF20167"/>
    </source>
</evidence>
<evidence type="ECO:0000313" key="4">
    <source>
        <dbReference type="Proteomes" id="UP001412067"/>
    </source>
</evidence>
<feature type="compositionally biased region" description="Polar residues" evidence="1">
    <location>
        <begin position="247"/>
        <end position="261"/>
    </location>
</feature>